<evidence type="ECO:0000256" key="2">
    <source>
        <dbReference type="SAM" id="Phobius"/>
    </source>
</evidence>
<feature type="region of interest" description="Disordered" evidence="1">
    <location>
        <begin position="320"/>
        <end position="339"/>
    </location>
</feature>
<feature type="transmembrane region" description="Helical" evidence="2">
    <location>
        <begin position="79"/>
        <end position="101"/>
    </location>
</feature>
<dbReference type="Proteomes" id="UP000230002">
    <property type="component" value="Unassembled WGS sequence"/>
</dbReference>
<dbReference type="STRING" id="1077348.A0A2G8SKY1"/>
<dbReference type="OrthoDB" id="2366471at2759"/>
<feature type="compositionally biased region" description="Basic and acidic residues" evidence="1">
    <location>
        <begin position="231"/>
        <end position="241"/>
    </location>
</feature>
<accession>A0A2G8SKY1</accession>
<reference evidence="3 4" key="1">
    <citation type="journal article" date="2015" name="Sci. Rep.">
        <title>Chromosome-level genome map provides insights into diverse defense mechanisms in the medicinal fungus Ganoderma sinense.</title>
        <authorList>
            <person name="Zhu Y."/>
            <person name="Xu J."/>
            <person name="Sun C."/>
            <person name="Zhou S."/>
            <person name="Xu H."/>
            <person name="Nelson D.R."/>
            <person name="Qian J."/>
            <person name="Song J."/>
            <person name="Luo H."/>
            <person name="Xiang L."/>
            <person name="Li Y."/>
            <person name="Xu Z."/>
            <person name="Ji A."/>
            <person name="Wang L."/>
            <person name="Lu S."/>
            <person name="Hayward A."/>
            <person name="Sun W."/>
            <person name="Li X."/>
            <person name="Schwartz D.C."/>
            <person name="Wang Y."/>
            <person name="Chen S."/>
        </authorList>
    </citation>
    <scope>NUCLEOTIDE SEQUENCE [LARGE SCALE GENOMIC DNA]</scope>
    <source>
        <strain evidence="3 4">ZZ0214-1</strain>
    </source>
</reference>
<proteinExistence type="predicted"/>
<dbReference type="EMBL" id="AYKW01000005">
    <property type="protein sequence ID" value="PIL34425.1"/>
    <property type="molecule type" value="Genomic_DNA"/>
</dbReference>
<feature type="compositionally biased region" description="Basic and acidic residues" evidence="1">
    <location>
        <begin position="320"/>
        <end position="337"/>
    </location>
</feature>
<feature type="transmembrane region" description="Helical" evidence="2">
    <location>
        <begin position="252"/>
        <end position="271"/>
    </location>
</feature>
<organism evidence="3 4">
    <name type="scientific">Ganoderma sinense ZZ0214-1</name>
    <dbReference type="NCBI Taxonomy" id="1077348"/>
    <lineage>
        <taxon>Eukaryota</taxon>
        <taxon>Fungi</taxon>
        <taxon>Dikarya</taxon>
        <taxon>Basidiomycota</taxon>
        <taxon>Agaricomycotina</taxon>
        <taxon>Agaricomycetes</taxon>
        <taxon>Polyporales</taxon>
        <taxon>Polyporaceae</taxon>
        <taxon>Ganoderma</taxon>
    </lineage>
</organism>
<keyword evidence="2" id="KW-0812">Transmembrane</keyword>
<name>A0A2G8SKY1_9APHY</name>
<feature type="transmembrane region" description="Helical" evidence="2">
    <location>
        <begin position="107"/>
        <end position="124"/>
    </location>
</feature>
<keyword evidence="2" id="KW-0472">Membrane</keyword>
<keyword evidence="4" id="KW-1185">Reference proteome</keyword>
<evidence type="ECO:0000256" key="1">
    <source>
        <dbReference type="SAM" id="MobiDB-lite"/>
    </source>
</evidence>
<comment type="caution">
    <text evidence="3">The sequence shown here is derived from an EMBL/GenBank/DDBJ whole genome shotgun (WGS) entry which is preliminary data.</text>
</comment>
<feature type="compositionally biased region" description="Polar residues" evidence="1">
    <location>
        <begin position="211"/>
        <end position="221"/>
    </location>
</feature>
<feature type="transmembrane region" description="Helical" evidence="2">
    <location>
        <begin position="277"/>
        <end position="296"/>
    </location>
</feature>
<keyword evidence="2" id="KW-1133">Transmembrane helix</keyword>
<dbReference type="AlphaFoldDB" id="A0A2G8SKY1"/>
<sequence>MYRGLFPGDTRDPAHLFGLDGKPGPKFLAAQSGSLFEKTGHIGYLVARLARREGPEALVRELAKKRPQRITTPATYPSYGFFSLIPAVVSLVACIACAWVGDWWTFSSILWGMLANGCACFILGQGRVTFQHPEPAPDAPPGYGILWAAENAVVVIRGSERAVNTITRGRFFLQYNSSRRAESTDVPSSRLDGAHPQNSDTALLLTSESSHTNDTSFSLGNGASPATGAVPKEDDTKREPDSAPEGGAPNSLLIGISGILLVIQFFAQLLLIPQIGLFGQVMFLLTVASSWGYNVLISSIDREDIQARILRGRHILDLPKKPKDSTKTTRGGNGREEMYEEGQGWQRVRKFEFGTWTAMATFACLTLGPDPATPLESSSKMLDALIPNDTDVWVRWKELVNKQLAKPTIKMLAKPEPGTPLLLKSIIEDARSWGTMVYSHRNTWV</sequence>
<feature type="region of interest" description="Disordered" evidence="1">
    <location>
        <begin position="211"/>
        <end position="247"/>
    </location>
</feature>
<evidence type="ECO:0000313" key="3">
    <source>
        <dbReference type="EMBL" id="PIL34425.1"/>
    </source>
</evidence>
<evidence type="ECO:0000313" key="4">
    <source>
        <dbReference type="Proteomes" id="UP000230002"/>
    </source>
</evidence>
<protein>
    <submittedName>
        <fullName evidence="3">Uncharacterized protein</fullName>
    </submittedName>
</protein>
<gene>
    <name evidence="3" type="ORF">GSI_03200</name>
</gene>